<evidence type="ECO:0000259" key="1">
    <source>
        <dbReference type="Pfam" id="PF13456"/>
    </source>
</evidence>
<accession>A0A7J6XDS2</accession>
<dbReference type="CDD" id="cd06222">
    <property type="entry name" value="RNase_H_like"/>
    <property type="match status" value="1"/>
</dbReference>
<dbReference type="InterPro" id="IPR044730">
    <property type="entry name" value="RNase_H-like_dom_plant"/>
</dbReference>
<organism evidence="2 3">
    <name type="scientific">Thalictrum thalictroides</name>
    <name type="common">Rue-anemone</name>
    <name type="synonym">Anemone thalictroides</name>
    <dbReference type="NCBI Taxonomy" id="46969"/>
    <lineage>
        <taxon>Eukaryota</taxon>
        <taxon>Viridiplantae</taxon>
        <taxon>Streptophyta</taxon>
        <taxon>Embryophyta</taxon>
        <taxon>Tracheophyta</taxon>
        <taxon>Spermatophyta</taxon>
        <taxon>Magnoliopsida</taxon>
        <taxon>Ranunculales</taxon>
        <taxon>Ranunculaceae</taxon>
        <taxon>Thalictroideae</taxon>
        <taxon>Thalictrum</taxon>
    </lineage>
</organism>
<dbReference type="InterPro" id="IPR036397">
    <property type="entry name" value="RNaseH_sf"/>
</dbReference>
<comment type="caution">
    <text evidence="2">The sequence shown here is derived from an EMBL/GenBank/DDBJ whole genome shotgun (WGS) entry which is preliminary data.</text>
</comment>
<dbReference type="InterPro" id="IPR012337">
    <property type="entry name" value="RNaseH-like_sf"/>
</dbReference>
<proteinExistence type="predicted"/>
<dbReference type="Pfam" id="PF13456">
    <property type="entry name" value="RVT_3"/>
    <property type="match status" value="1"/>
</dbReference>
<dbReference type="Gene3D" id="3.30.420.10">
    <property type="entry name" value="Ribonuclease H-like superfamily/Ribonuclease H"/>
    <property type="match status" value="1"/>
</dbReference>
<feature type="domain" description="RNase H type-1" evidence="1">
    <location>
        <begin position="15"/>
        <end position="96"/>
    </location>
</feature>
<dbReference type="EMBL" id="JABWDY010001857">
    <property type="protein sequence ID" value="KAF5207098.1"/>
    <property type="molecule type" value="Genomic_DNA"/>
</dbReference>
<dbReference type="SUPFAM" id="SSF53098">
    <property type="entry name" value="Ribonuclease H-like"/>
    <property type="match status" value="1"/>
</dbReference>
<evidence type="ECO:0000313" key="3">
    <source>
        <dbReference type="Proteomes" id="UP000554482"/>
    </source>
</evidence>
<dbReference type="GO" id="GO:0003676">
    <property type="term" value="F:nucleic acid binding"/>
    <property type="evidence" value="ECO:0007669"/>
    <property type="project" value="InterPro"/>
</dbReference>
<dbReference type="PANTHER" id="PTHR47723">
    <property type="entry name" value="OS05G0353850 PROTEIN"/>
    <property type="match status" value="1"/>
</dbReference>
<sequence>MADVIGVNVMGLGVVTKHDVESQAIVRAMEIAVLRKWENLWIESDSQVAVQEFNDHKVPWDIRSRWCRVRMKLKQIRITHNYREANFSTDQAAKYAKERNNGM</sequence>
<gene>
    <name evidence="2" type="ORF">FRX31_003315</name>
</gene>
<dbReference type="InterPro" id="IPR002156">
    <property type="entry name" value="RNaseH_domain"/>
</dbReference>
<evidence type="ECO:0000313" key="2">
    <source>
        <dbReference type="EMBL" id="KAF5207098.1"/>
    </source>
</evidence>
<keyword evidence="3" id="KW-1185">Reference proteome</keyword>
<dbReference type="AlphaFoldDB" id="A0A7J6XDS2"/>
<protein>
    <recommendedName>
        <fullName evidence="1">RNase H type-1 domain-containing protein</fullName>
    </recommendedName>
</protein>
<dbReference type="PANTHER" id="PTHR47723:SF23">
    <property type="entry name" value="REVERSE TRANSCRIPTASE-LIKE PROTEIN"/>
    <property type="match status" value="1"/>
</dbReference>
<feature type="non-terminal residue" evidence="2">
    <location>
        <position position="103"/>
    </location>
</feature>
<dbReference type="OrthoDB" id="1937928at2759"/>
<dbReference type="GO" id="GO:0004523">
    <property type="term" value="F:RNA-DNA hybrid ribonuclease activity"/>
    <property type="evidence" value="ECO:0007669"/>
    <property type="project" value="InterPro"/>
</dbReference>
<reference evidence="2 3" key="1">
    <citation type="submission" date="2020-06" db="EMBL/GenBank/DDBJ databases">
        <title>Transcriptomic and genomic resources for Thalictrum thalictroides and T. hernandezii: Facilitating candidate gene discovery in an emerging model plant lineage.</title>
        <authorList>
            <person name="Arias T."/>
            <person name="Riano-Pachon D.M."/>
            <person name="Di Stilio V.S."/>
        </authorList>
    </citation>
    <scope>NUCLEOTIDE SEQUENCE [LARGE SCALE GENOMIC DNA]</scope>
    <source>
        <strain evidence="3">cv. WT478/WT964</strain>
        <tissue evidence="2">Leaves</tissue>
    </source>
</reference>
<name>A0A7J6XDS2_THATH</name>
<dbReference type="Proteomes" id="UP000554482">
    <property type="component" value="Unassembled WGS sequence"/>
</dbReference>
<dbReference type="InterPro" id="IPR053151">
    <property type="entry name" value="RNase_H-like"/>
</dbReference>